<evidence type="ECO:0000313" key="4">
    <source>
        <dbReference type="Proteomes" id="UP000426027"/>
    </source>
</evidence>
<dbReference type="Gene3D" id="3.40.50.200">
    <property type="entry name" value="Peptidase S8/S53 domain"/>
    <property type="match status" value="1"/>
</dbReference>
<dbReference type="AlphaFoldDB" id="A0A6I6GKV6"/>
<proteinExistence type="inferred from homology"/>
<keyword evidence="4" id="KW-1185">Reference proteome</keyword>
<dbReference type="EMBL" id="CP046566">
    <property type="protein sequence ID" value="QGW29075.1"/>
    <property type="molecule type" value="Genomic_DNA"/>
</dbReference>
<protein>
    <submittedName>
        <fullName evidence="3">S8 family serine peptidase</fullName>
    </submittedName>
</protein>
<dbReference type="InterPro" id="IPR000209">
    <property type="entry name" value="Peptidase_S8/S53_dom"/>
</dbReference>
<reference evidence="3 4" key="1">
    <citation type="submission" date="2019-11" db="EMBL/GenBank/DDBJ databases">
        <authorList>
            <person name="Im W.T."/>
        </authorList>
    </citation>
    <scope>NUCLEOTIDE SEQUENCE [LARGE SCALE GENOMIC DNA]</scope>
    <source>
        <strain evidence="3 4">SB-02</strain>
    </source>
</reference>
<dbReference type="Proteomes" id="UP000426027">
    <property type="component" value="Chromosome"/>
</dbReference>
<feature type="domain" description="Peptidase S8/S53" evidence="2">
    <location>
        <begin position="166"/>
        <end position="408"/>
    </location>
</feature>
<name>A0A6I6GKV6_9BACT</name>
<dbReference type="SUPFAM" id="SSF52743">
    <property type="entry name" value="Subtilisin-like"/>
    <property type="match status" value="1"/>
</dbReference>
<accession>A0A6I6GKV6</accession>
<dbReference type="InterPro" id="IPR036852">
    <property type="entry name" value="Peptidase_S8/S53_dom_sf"/>
</dbReference>
<dbReference type="PANTHER" id="PTHR43399:SF4">
    <property type="entry name" value="CELL WALL-ASSOCIATED PROTEASE"/>
    <property type="match status" value="1"/>
</dbReference>
<evidence type="ECO:0000259" key="2">
    <source>
        <dbReference type="Pfam" id="PF00082"/>
    </source>
</evidence>
<dbReference type="Gene3D" id="2.60.120.380">
    <property type="match status" value="1"/>
</dbReference>
<dbReference type="GO" id="GO:0006508">
    <property type="term" value="P:proteolysis"/>
    <property type="evidence" value="ECO:0007669"/>
    <property type="project" value="InterPro"/>
</dbReference>
<comment type="similarity">
    <text evidence="1">Belongs to the peptidase S8 family.</text>
</comment>
<dbReference type="PANTHER" id="PTHR43399">
    <property type="entry name" value="SUBTILISIN-RELATED"/>
    <property type="match status" value="1"/>
</dbReference>
<dbReference type="KEGG" id="fls:GLV81_14045"/>
<dbReference type="Pfam" id="PF00082">
    <property type="entry name" value="Peptidase_S8"/>
    <property type="match status" value="1"/>
</dbReference>
<sequence length="666" mass="71697">MRLAGKWKAASLEEHMRQYRSYILSLQLLLTLLMTGLADSVAQTFLPDTLAEKMPLKKLSQALQQRSKLDGAVLIYVQYNQADSLLRWFTDKPVQLLAHDTSWKVMTLQMPAYFLIPLSKQPSVQFIQAANRRAKPELSVPGFDPSANGIALAATRFAASNGNGIRVAIKEERFDTLDIDFSQRFFTTARTATRSTNHASIMASMLAGSGASSITGKGVAPASIITSTNFDILLPEPLDFYNTNTISVQNHSYGVGIENEYGIDAAAYDASTAALPYLLHVFSAGNAGTQSSAYGKYQGIVSWANLTGSFKMSKNSLVLAATDSFNKREIASSRGPAYDGRIKPELSAFGEDGSSGSAALASGAVAVLQQSIQQQLGSLPDAALVKAILINSSTDVGAEGPDFSEGYGQLNVYNALRIAAGKQYVTGSIRAGDTVRINIPVAANAQSLALTLCWTDPAATAGSSKALIHDLQLMLRQPDQQVVHPWILNSAAHADSLQQPAKRGMDTLNVVEHISLLQPATGEYEAMIVAPTNVSGTQTFALAWHSNSNNELVFTHPTNTYHADSRNGVSIRWEHNFPHGQTGVLSVKNLATQSTSLINNNIALDSRLFVWRPAANAVYPAQLQLQVGQQVLLSDSFWVHPGIQPRIGYVCGDTLAALLATHCTSK</sequence>
<gene>
    <name evidence="3" type="ORF">GLV81_14045</name>
</gene>
<dbReference type="InterPro" id="IPR008979">
    <property type="entry name" value="Galactose-bd-like_sf"/>
</dbReference>
<dbReference type="GO" id="GO:0004252">
    <property type="term" value="F:serine-type endopeptidase activity"/>
    <property type="evidence" value="ECO:0007669"/>
    <property type="project" value="InterPro"/>
</dbReference>
<evidence type="ECO:0000256" key="1">
    <source>
        <dbReference type="ARBA" id="ARBA00011073"/>
    </source>
</evidence>
<dbReference type="InterPro" id="IPR051048">
    <property type="entry name" value="Peptidase_S8/S53_subtilisin"/>
</dbReference>
<organism evidence="3 4">
    <name type="scientific">Phnomibacter ginsenosidimutans</name>
    <dbReference type="NCBI Taxonomy" id="2676868"/>
    <lineage>
        <taxon>Bacteria</taxon>
        <taxon>Pseudomonadati</taxon>
        <taxon>Bacteroidota</taxon>
        <taxon>Chitinophagia</taxon>
        <taxon>Chitinophagales</taxon>
        <taxon>Chitinophagaceae</taxon>
        <taxon>Phnomibacter</taxon>
    </lineage>
</organism>
<dbReference type="SUPFAM" id="SSF49785">
    <property type="entry name" value="Galactose-binding domain-like"/>
    <property type="match status" value="1"/>
</dbReference>
<dbReference type="RefSeq" id="WP_157479428.1">
    <property type="nucleotide sequence ID" value="NZ_CP046566.1"/>
</dbReference>
<evidence type="ECO:0000313" key="3">
    <source>
        <dbReference type="EMBL" id="QGW29075.1"/>
    </source>
</evidence>